<reference evidence="4" key="1">
    <citation type="submission" date="2016-10" db="EMBL/GenBank/DDBJ databases">
        <authorList>
            <person name="Varghese N."/>
            <person name="Submissions S."/>
        </authorList>
    </citation>
    <scope>NUCLEOTIDE SEQUENCE [LARGE SCALE GENOMIC DNA]</scope>
    <source>
        <strain evidence="4">DSM 23439</strain>
    </source>
</reference>
<evidence type="ECO:0000259" key="2">
    <source>
        <dbReference type="Pfam" id="PF03886"/>
    </source>
</evidence>
<protein>
    <recommendedName>
        <fullName evidence="2">ABC-type transport auxiliary lipoprotein component domain-containing protein</fullName>
    </recommendedName>
</protein>
<proteinExistence type="predicted"/>
<gene>
    <name evidence="3" type="ORF">SAMN05421848_1779</name>
</gene>
<dbReference type="Gene3D" id="3.40.50.10610">
    <property type="entry name" value="ABC-type transport auxiliary lipoprotein component"/>
    <property type="match status" value="1"/>
</dbReference>
<evidence type="ECO:0000256" key="1">
    <source>
        <dbReference type="SAM" id="MobiDB-lite"/>
    </source>
</evidence>
<name>A0A1I1K0J2_9GAMM</name>
<dbReference type="Pfam" id="PF03886">
    <property type="entry name" value="ABC_trans_aux"/>
    <property type="match status" value="1"/>
</dbReference>
<evidence type="ECO:0000313" key="3">
    <source>
        <dbReference type="EMBL" id="SFC52268.1"/>
    </source>
</evidence>
<dbReference type="Proteomes" id="UP000199046">
    <property type="component" value="Unassembled WGS sequence"/>
</dbReference>
<dbReference type="RefSeq" id="WP_090133028.1">
    <property type="nucleotide sequence ID" value="NZ_FOLY01000003.1"/>
</dbReference>
<feature type="compositionally biased region" description="Polar residues" evidence="1">
    <location>
        <begin position="213"/>
        <end position="225"/>
    </location>
</feature>
<dbReference type="SUPFAM" id="SSF159594">
    <property type="entry name" value="XCC0632-like"/>
    <property type="match status" value="1"/>
</dbReference>
<accession>A0A1I1K0J2</accession>
<organism evidence="3 4">
    <name type="scientific">Kushneria avicenniae</name>
    <dbReference type="NCBI Taxonomy" id="402385"/>
    <lineage>
        <taxon>Bacteria</taxon>
        <taxon>Pseudomonadati</taxon>
        <taxon>Pseudomonadota</taxon>
        <taxon>Gammaproteobacteria</taxon>
        <taxon>Oceanospirillales</taxon>
        <taxon>Halomonadaceae</taxon>
        <taxon>Kushneria</taxon>
    </lineage>
</organism>
<feature type="domain" description="ABC-type transport auxiliary lipoprotein component" evidence="2">
    <location>
        <begin position="34"/>
        <end position="195"/>
    </location>
</feature>
<keyword evidence="4" id="KW-1185">Reference proteome</keyword>
<dbReference type="OrthoDB" id="5600407at2"/>
<sequence length="225" mass="24386">MMMQLLNASRRGTALVTLTALAGCAGQATEFHRYTLPVADQRSATSGVSLPESAPTVAVSSVRLADYLDGQGVVYQTSDIEVNEAQTNLWADSLSAQLTRSLQRTLSERLRNHRVLGETLAGDRADTGVRVTLSQFQGRYDGMAVLAGQYQLRDAGGSLLSQRHFELQRPLEDDGYPALVRTLSQGWERVGEQIATEITRQEQMASRSDAASGRTSTRTAPTASP</sequence>
<evidence type="ECO:0000313" key="4">
    <source>
        <dbReference type="Proteomes" id="UP000199046"/>
    </source>
</evidence>
<dbReference type="AlphaFoldDB" id="A0A1I1K0J2"/>
<dbReference type="InterPro" id="IPR005586">
    <property type="entry name" value="ABC_trans_aux"/>
</dbReference>
<feature type="region of interest" description="Disordered" evidence="1">
    <location>
        <begin position="198"/>
        <end position="225"/>
    </location>
</feature>
<dbReference type="EMBL" id="FOLY01000003">
    <property type="protein sequence ID" value="SFC52268.1"/>
    <property type="molecule type" value="Genomic_DNA"/>
</dbReference>
<dbReference type="STRING" id="402385.SAMN05421848_1779"/>